<evidence type="ECO:0000256" key="7">
    <source>
        <dbReference type="HAMAP-Rule" id="MF_01161"/>
    </source>
</evidence>
<dbReference type="EMBL" id="JGZK01000004">
    <property type="protein sequence ID" value="KFI86593.1"/>
    <property type="molecule type" value="Genomic_DNA"/>
</dbReference>
<comment type="subcellular location">
    <subcellularLocation>
        <location evidence="7">Cytoplasm</location>
    </subcellularLocation>
</comment>
<evidence type="ECO:0000313" key="11">
    <source>
        <dbReference type="Proteomes" id="UP000028984"/>
    </source>
</evidence>
<dbReference type="OrthoDB" id="5244702at2"/>
<keyword evidence="11" id="KW-1185">Reference proteome</keyword>
<keyword evidence="1 7" id="KW-0963">Cytoplasm</keyword>
<dbReference type="PANTHER" id="PTHR43033">
    <property type="entry name" value="TRNA(ILE)-LYSIDINE SYNTHASE-RELATED"/>
    <property type="match status" value="1"/>
</dbReference>
<dbReference type="Pfam" id="PF01171">
    <property type="entry name" value="ATP_bind_3"/>
    <property type="match status" value="1"/>
</dbReference>
<protein>
    <recommendedName>
        <fullName evidence="7">tRNA(Ile)-lysidine synthase</fullName>
        <ecNumber evidence="7">6.3.4.19</ecNumber>
    </recommendedName>
    <alternativeName>
        <fullName evidence="7">tRNA(Ile)-2-lysyl-cytidine synthase</fullName>
    </alternativeName>
    <alternativeName>
        <fullName evidence="7">tRNA(Ile)-lysidine synthetase</fullName>
    </alternativeName>
</protein>
<keyword evidence="2 7" id="KW-0436">Ligase</keyword>
<comment type="similarity">
    <text evidence="7">Belongs to the tRNA(Ile)-lysidine synthase family.</text>
</comment>
<evidence type="ECO:0000256" key="3">
    <source>
        <dbReference type="ARBA" id="ARBA00022694"/>
    </source>
</evidence>
<comment type="caution">
    <text evidence="10">The sequence shown here is derived from an EMBL/GenBank/DDBJ whole genome shotgun (WGS) entry which is preliminary data.</text>
</comment>
<dbReference type="eggNOG" id="COG0037">
    <property type="taxonomic scope" value="Bacteria"/>
</dbReference>
<dbReference type="SUPFAM" id="SSF52402">
    <property type="entry name" value="Adenine nucleotide alpha hydrolases-like"/>
    <property type="match status" value="1"/>
</dbReference>
<dbReference type="GO" id="GO:0006400">
    <property type="term" value="P:tRNA modification"/>
    <property type="evidence" value="ECO:0007669"/>
    <property type="project" value="UniProtKB-UniRule"/>
</dbReference>
<dbReference type="PANTHER" id="PTHR43033:SF1">
    <property type="entry name" value="TRNA(ILE)-LYSIDINE SYNTHASE-RELATED"/>
    <property type="match status" value="1"/>
</dbReference>
<dbReference type="HAMAP" id="MF_01161">
    <property type="entry name" value="tRNA_Ile_lys_synt"/>
    <property type="match status" value="1"/>
</dbReference>
<dbReference type="NCBIfam" id="TIGR02432">
    <property type="entry name" value="lysidine_TilS_N"/>
    <property type="match status" value="1"/>
</dbReference>
<dbReference type="InterPro" id="IPR012795">
    <property type="entry name" value="tRNA_Ile_lys_synt_N"/>
</dbReference>
<comment type="catalytic activity">
    <reaction evidence="6 7">
        <text>cytidine(34) in tRNA(Ile2) + L-lysine + ATP = lysidine(34) in tRNA(Ile2) + AMP + diphosphate + H(+)</text>
        <dbReference type="Rhea" id="RHEA:43744"/>
        <dbReference type="Rhea" id="RHEA-COMP:10625"/>
        <dbReference type="Rhea" id="RHEA-COMP:10670"/>
        <dbReference type="ChEBI" id="CHEBI:15378"/>
        <dbReference type="ChEBI" id="CHEBI:30616"/>
        <dbReference type="ChEBI" id="CHEBI:32551"/>
        <dbReference type="ChEBI" id="CHEBI:33019"/>
        <dbReference type="ChEBI" id="CHEBI:82748"/>
        <dbReference type="ChEBI" id="CHEBI:83665"/>
        <dbReference type="ChEBI" id="CHEBI:456215"/>
        <dbReference type="EC" id="6.3.4.19"/>
    </reaction>
</comment>
<sequence length="385" mass="41496">MVYSARLRTAVGGVRLALAQAGIERQSPEFLRHGEHEPAADAPLVLVACSGGRDSMALAAVSHIVCASLGLRCGAVIIDHQLQDGSDTVADQTARRCHKLSLEPVLVRAVEVHDQGEGLESAARTARYQALCDAAREWGAACVLLAHTMDDQAETVLIGLLRGHGIDMVAGMPPVTMRQDVRFLRPLLDVTRADTTGICEDLSLDYWDDPTNGEQMDGPLPGGYPLRSRIRHDLMPLLRQLAGVDVARHLSANARLIRYDKEYLDRQSAAVEAQAVHVAPDSRSSCDAAAPDAVALDPRAQQGAGATVTIDARLLAEEPPSIRLRVVAHALSEARIAASAAHIEAIDRLIVDWHGQKAVCLPSGYSANRKKHVIRVCQDRAHANR</sequence>
<feature type="domain" description="tRNA(Ile)-lysidine/2-thiocytidine synthase N-terminal" evidence="8">
    <location>
        <begin position="45"/>
        <end position="215"/>
    </location>
</feature>
<gene>
    <name evidence="7" type="primary">tilS</name>
    <name evidence="10" type="ORF">BREU_1656</name>
</gene>
<proteinExistence type="inferred from homology"/>
<name>A0A087CTJ3_9BIFI</name>
<dbReference type="InterPro" id="IPR011063">
    <property type="entry name" value="TilS/TtcA_N"/>
</dbReference>
<dbReference type="Gene3D" id="3.40.50.620">
    <property type="entry name" value="HUPs"/>
    <property type="match status" value="1"/>
</dbReference>
<dbReference type="InterPro" id="IPR012094">
    <property type="entry name" value="tRNA_Ile_lys_synt"/>
</dbReference>
<dbReference type="Proteomes" id="UP000028984">
    <property type="component" value="Unassembled WGS sequence"/>
</dbReference>
<keyword evidence="4 7" id="KW-0547">Nucleotide-binding</keyword>
<dbReference type="EC" id="6.3.4.19" evidence="7"/>
<dbReference type="RefSeq" id="WP_044089017.1">
    <property type="nucleotide sequence ID" value="NZ_JDUW01000004.1"/>
</dbReference>
<feature type="binding site" evidence="7">
    <location>
        <begin position="50"/>
        <end position="55"/>
    </location>
    <ligand>
        <name>ATP</name>
        <dbReference type="ChEBI" id="CHEBI:30616"/>
    </ligand>
</feature>
<organism evidence="10 11">
    <name type="scientific">Bifidobacterium reuteri DSM 23975</name>
    <dbReference type="NCBI Taxonomy" id="1437610"/>
    <lineage>
        <taxon>Bacteria</taxon>
        <taxon>Bacillati</taxon>
        <taxon>Actinomycetota</taxon>
        <taxon>Actinomycetes</taxon>
        <taxon>Bifidobacteriales</taxon>
        <taxon>Bifidobacteriaceae</taxon>
        <taxon>Bifidobacterium</taxon>
    </lineage>
</organism>
<dbReference type="SUPFAM" id="SSF82829">
    <property type="entry name" value="MesJ substrate recognition domain-like"/>
    <property type="match status" value="1"/>
</dbReference>
<dbReference type="STRING" id="1437610.BREU_1656"/>
<evidence type="ECO:0000259" key="8">
    <source>
        <dbReference type="Pfam" id="PF01171"/>
    </source>
</evidence>
<dbReference type="GO" id="GO:0032267">
    <property type="term" value="F:tRNA(Ile)-lysidine synthase activity"/>
    <property type="evidence" value="ECO:0007669"/>
    <property type="project" value="UniProtKB-EC"/>
</dbReference>
<dbReference type="InterPro" id="IPR015262">
    <property type="entry name" value="tRNA_Ile_lys_synt_subst-bd"/>
</dbReference>
<evidence type="ECO:0000259" key="9">
    <source>
        <dbReference type="Pfam" id="PF09179"/>
    </source>
</evidence>
<feature type="domain" description="tRNA(Ile)-lysidine synthase substrate-binding" evidence="9">
    <location>
        <begin position="314"/>
        <end position="364"/>
    </location>
</feature>
<dbReference type="Pfam" id="PF09179">
    <property type="entry name" value="TilS"/>
    <property type="match status" value="1"/>
</dbReference>
<reference evidence="10 11" key="1">
    <citation type="submission" date="2014-03" db="EMBL/GenBank/DDBJ databases">
        <title>Genomics of Bifidobacteria.</title>
        <authorList>
            <person name="Ventura M."/>
            <person name="Milani C."/>
            <person name="Lugli G.A."/>
        </authorList>
    </citation>
    <scope>NUCLEOTIDE SEQUENCE [LARGE SCALE GENOMIC DNA]</scope>
    <source>
        <strain evidence="10 11">DSM 23975</strain>
    </source>
</reference>
<evidence type="ECO:0000256" key="2">
    <source>
        <dbReference type="ARBA" id="ARBA00022598"/>
    </source>
</evidence>
<keyword evidence="3 7" id="KW-0819">tRNA processing</keyword>
<dbReference type="AlphaFoldDB" id="A0A087CTJ3"/>
<accession>A0A087CTJ3</accession>
<evidence type="ECO:0000256" key="4">
    <source>
        <dbReference type="ARBA" id="ARBA00022741"/>
    </source>
</evidence>
<evidence type="ECO:0000313" key="10">
    <source>
        <dbReference type="EMBL" id="KFI86593.1"/>
    </source>
</evidence>
<dbReference type="GO" id="GO:0005737">
    <property type="term" value="C:cytoplasm"/>
    <property type="evidence" value="ECO:0007669"/>
    <property type="project" value="UniProtKB-SubCell"/>
</dbReference>
<dbReference type="GO" id="GO:0005524">
    <property type="term" value="F:ATP binding"/>
    <property type="evidence" value="ECO:0007669"/>
    <property type="project" value="UniProtKB-UniRule"/>
</dbReference>
<evidence type="ECO:0000256" key="1">
    <source>
        <dbReference type="ARBA" id="ARBA00022490"/>
    </source>
</evidence>
<keyword evidence="5 7" id="KW-0067">ATP-binding</keyword>
<comment type="function">
    <text evidence="7">Ligates lysine onto the cytidine present at position 34 of the AUA codon-specific tRNA(Ile) that contains the anticodon CAU, in an ATP-dependent manner. Cytidine is converted to lysidine, thus changing the amino acid specificity of the tRNA from methionine to isoleucine.</text>
</comment>
<comment type="domain">
    <text evidence="7">The N-terminal region contains the highly conserved SGGXDS motif, predicted to be a P-loop motif involved in ATP binding.</text>
</comment>
<evidence type="ECO:0000256" key="6">
    <source>
        <dbReference type="ARBA" id="ARBA00048539"/>
    </source>
</evidence>
<evidence type="ECO:0000256" key="5">
    <source>
        <dbReference type="ARBA" id="ARBA00022840"/>
    </source>
</evidence>
<dbReference type="InterPro" id="IPR014729">
    <property type="entry name" value="Rossmann-like_a/b/a_fold"/>
</dbReference>
<dbReference type="CDD" id="cd01992">
    <property type="entry name" value="TilS_N"/>
    <property type="match status" value="1"/>
</dbReference>